<proteinExistence type="predicted"/>
<keyword evidence="5" id="KW-0234">DNA repair</keyword>
<keyword evidence="2 8" id="KW-0489">Methyltransferase</keyword>
<dbReference type="InterPro" id="IPR036217">
    <property type="entry name" value="MethylDNA_cys_MeTrfase_DNAb"/>
</dbReference>
<dbReference type="Pfam" id="PF01035">
    <property type="entry name" value="DNA_binding_1"/>
    <property type="match status" value="1"/>
</dbReference>
<comment type="catalytic activity">
    <reaction evidence="6">
        <text>a 6-O-methyl-2'-deoxyguanosine in DNA + L-cysteinyl-[protein] = S-methyl-L-cysteinyl-[protein] + a 2'-deoxyguanosine in DNA</text>
        <dbReference type="Rhea" id="RHEA:24000"/>
        <dbReference type="Rhea" id="RHEA-COMP:10131"/>
        <dbReference type="Rhea" id="RHEA-COMP:10132"/>
        <dbReference type="Rhea" id="RHEA-COMP:11367"/>
        <dbReference type="Rhea" id="RHEA-COMP:11368"/>
        <dbReference type="ChEBI" id="CHEBI:29950"/>
        <dbReference type="ChEBI" id="CHEBI:82612"/>
        <dbReference type="ChEBI" id="CHEBI:85445"/>
        <dbReference type="ChEBI" id="CHEBI:85448"/>
        <dbReference type="EC" id="2.1.1.63"/>
    </reaction>
</comment>
<dbReference type="InterPro" id="IPR036631">
    <property type="entry name" value="MGMT_N_sf"/>
</dbReference>
<dbReference type="Gene3D" id="1.10.10.10">
    <property type="entry name" value="Winged helix-like DNA-binding domain superfamily/Winged helix DNA-binding domain"/>
    <property type="match status" value="1"/>
</dbReference>
<dbReference type="CDD" id="cd06445">
    <property type="entry name" value="ATase"/>
    <property type="match status" value="1"/>
</dbReference>
<dbReference type="KEGG" id="dea:FPZ08_07640"/>
<dbReference type="RefSeq" id="WP_146289421.1">
    <property type="nucleotide sequence ID" value="NZ_CP042304.1"/>
</dbReference>
<evidence type="ECO:0000256" key="5">
    <source>
        <dbReference type="ARBA" id="ARBA00023204"/>
    </source>
</evidence>
<dbReference type="GO" id="GO:0006281">
    <property type="term" value="P:DNA repair"/>
    <property type="evidence" value="ECO:0007669"/>
    <property type="project" value="UniProtKB-KW"/>
</dbReference>
<evidence type="ECO:0000256" key="6">
    <source>
        <dbReference type="ARBA" id="ARBA00049348"/>
    </source>
</evidence>
<dbReference type="AlphaFoldDB" id="A0A5B8LSA6"/>
<dbReference type="GO" id="GO:0032259">
    <property type="term" value="P:methylation"/>
    <property type="evidence" value="ECO:0007669"/>
    <property type="project" value="UniProtKB-KW"/>
</dbReference>
<keyword evidence="9" id="KW-1185">Reference proteome</keyword>
<dbReference type="PROSITE" id="PS00374">
    <property type="entry name" value="MGMT"/>
    <property type="match status" value="1"/>
</dbReference>
<protein>
    <submittedName>
        <fullName evidence="8">Methylated-DNA--[protein]-cysteine S-methyltransferase</fullName>
    </submittedName>
</protein>
<evidence type="ECO:0000256" key="1">
    <source>
        <dbReference type="ARBA" id="ARBA00001286"/>
    </source>
</evidence>
<name>A0A5B8LSA6_9HYPH</name>
<dbReference type="Gene3D" id="3.30.160.70">
    <property type="entry name" value="Methylated DNA-protein cysteine methyltransferase domain"/>
    <property type="match status" value="1"/>
</dbReference>
<dbReference type="InterPro" id="IPR001497">
    <property type="entry name" value="MethylDNA_cys_MeTrfase_AS"/>
</dbReference>
<evidence type="ECO:0000313" key="8">
    <source>
        <dbReference type="EMBL" id="QDZ10635.1"/>
    </source>
</evidence>
<evidence type="ECO:0000256" key="4">
    <source>
        <dbReference type="ARBA" id="ARBA00022763"/>
    </source>
</evidence>
<evidence type="ECO:0000256" key="3">
    <source>
        <dbReference type="ARBA" id="ARBA00022679"/>
    </source>
</evidence>
<gene>
    <name evidence="8" type="ORF">FPZ08_07640</name>
</gene>
<dbReference type="InterPro" id="IPR036388">
    <property type="entry name" value="WH-like_DNA-bd_sf"/>
</dbReference>
<dbReference type="PANTHER" id="PTHR10815">
    <property type="entry name" value="METHYLATED-DNA--PROTEIN-CYSTEINE METHYLTRANSFERASE"/>
    <property type="match status" value="1"/>
</dbReference>
<dbReference type="OrthoDB" id="9802228at2"/>
<dbReference type="EMBL" id="CP042304">
    <property type="protein sequence ID" value="QDZ10635.1"/>
    <property type="molecule type" value="Genomic_DNA"/>
</dbReference>
<feature type="domain" description="Methylated-DNA-[protein]-cysteine S-methyltransferase DNA binding" evidence="7">
    <location>
        <begin position="83"/>
        <end position="165"/>
    </location>
</feature>
<dbReference type="SUPFAM" id="SSF53155">
    <property type="entry name" value="Methylated DNA-protein cysteine methyltransferase domain"/>
    <property type="match status" value="1"/>
</dbReference>
<dbReference type="SUPFAM" id="SSF46767">
    <property type="entry name" value="Methylated DNA-protein cysteine methyltransferase, C-terminal domain"/>
    <property type="match status" value="1"/>
</dbReference>
<dbReference type="PANTHER" id="PTHR10815:SF5">
    <property type="entry name" value="METHYLATED-DNA--PROTEIN-CYSTEINE METHYLTRANSFERASE"/>
    <property type="match status" value="1"/>
</dbReference>
<dbReference type="Proteomes" id="UP000315364">
    <property type="component" value="Chromosome"/>
</dbReference>
<comment type="catalytic activity">
    <reaction evidence="1">
        <text>a 4-O-methyl-thymidine in DNA + L-cysteinyl-[protein] = a thymidine in DNA + S-methyl-L-cysteinyl-[protein]</text>
        <dbReference type="Rhea" id="RHEA:53428"/>
        <dbReference type="Rhea" id="RHEA-COMP:10131"/>
        <dbReference type="Rhea" id="RHEA-COMP:10132"/>
        <dbReference type="Rhea" id="RHEA-COMP:13555"/>
        <dbReference type="Rhea" id="RHEA-COMP:13556"/>
        <dbReference type="ChEBI" id="CHEBI:29950"/>
        <dbReference type="ChEBI" id="CHEBI:82612"/>
        <dbReference type="ChEBI" id="CHEBI:137386"/>
        <dbReference type="ChEBI" id="CHEBI:137387"/>
        <dbReference type="EC" id="2.1.1.63"/>
    </reaction>
</comment>
<evidence type="ECO:0000256" key="2">
    <source>
        <dbReference type="ARBA" id="ARBA00022603"/>
    </source>
</evidence>
<reference evidence="8 9" key="1">
    <citation type="submission" date="2019-07" db="EMBL/GenBank/DDBJ databases">
        <title>Full genome sequence of Devosia sp. Gsoil 520.</title>
        <authorList>
            <person name="Im W.-T."/>
        </authorList>
    </citation>
    <scope>NUCLEOTIDE SEQUENCE [LARGE SCALE GENOMIC DNA]</scope>
    <source>
        <strain evidence="8 9">Gsoil 520</strain>
    </source>
</reference>
<evidence type="ECO:0000313" key="9">
    <source>
        <dbReference type="Proteomes" id="UP000315364"/>
    </source>
</evidence>
<sequence length="178" mass="18783">METTIFDTALGEFGIGWTEAGVARVQLPGLDRAALLQRINRDKAQAGEPTRAIEAVINRIEDYAEGEAVDFSGIPLDLHGVTEFNRRAYDLLVRIGWGATTTYGALARELGDVTLSRAVGAAMGANPIPLIIPCHRVLASDGKPGGFSAPGGAESKLRMLELEGVSVGTPAGQMTFGF</sequence>
<keyword evidence="4" id="KW-0227">DNA damage</keyword>
<keyword evidence="3 8" id="KW-0808">Transferase</keyword>
<dbReference type="GO" id="GO:0003908">
    <property type="term" value="F:methylated-DNA-[protein]-cysteine S-methyltransferase activity"/>
    <property type="evidence" value="ECO:0007669"/>
    <property type="project" value="UniProtKB-EC"/>
</dbReference>
<accession>A0A5B8LSA6</accession>
<dbReference type="NCBIfam" id="TIGR00589">
    <property type="entry name" value="ogt"/>
    <property type="match status" value="1"/>
</dbReference>
<evidence type="ECO:0000259" key="7">
    <source>
        <dbReference type="Pfam" id="PF01035"/>
    </source>
</evidence>
<organism evidence="8 9">
    <name type="scientific">Devosia ginsengisoli</name>
    <dbReference type="NCBI Taxonomy" id="400770"/>
    <lineage>
        <taxon>Bacteria</taxon>
        <taxon>Pseudomonadati</taxon>
        <taxon>Pseudomonadota</taxon>
        <taxon>Alphaproteobacteria</taxon>
        <taxon>Hyphomicrobiales</taxon>
        <taxon>Devosiaceae</taxon>
        <taxon>Devosia</taxon>
    </lineage>
</organism>
<dbReference type="InterPro" id="IPR014048">
    <property type="entry name" value="MethylDNA_cys_MeTrfase_DNA-bd"/>
</dbReference>